<keyword evidence="3" id="KW-1185">Reference proteome</keyword>
<dbReference type="InterPro" id="IPR029058">
    <property type="entry name" value="AB_hydrolase_fold"/>
</dbReference>
<proteinExistence type="predicted"/>
<comment type="caution">
    <text evidence="2">The sequence shown here is derived from an EMBL/GenBank/DDBJ whole genome shotgun (WGS) entry which is preliminary data.</text>
</comment>
<dbReference type="SUPFAM" id="SSF53474">
    <property type="entry name" value="alpha/beta-Hydrolases"/>
    <property type="match status" value="1"/>
</dbReference>
<sequence length="258" mass="27349">MTTASRYVSRLVRAVGFAVREQAVGLVSGLFTTAPAGPGVVVVPGFACTDRALTVTSTWLTSRGYRATGAGIGFNLGCTTDLVTRLVRRVEHHVERTGGPVVLVGHSRGGWLSRMVAVRRPDLVRALVMVGSPVLDPLGANPRVLAAARLLTRLNVLGIGGLLDGDCFTGPCFRDNVEALNAPLSVPALAVYSREDRVAPWELCRDPHARCVEVTGGHADLLLNPDFYTVLEPWLSDRTAAQARLANAPDAALAVAHA</sequence>
<dbReference type="InterPro" id="IPR000073">
    <property type="entry name" value="AB_hydrolase_1"/>
</dbReference>
<accession>A0ABV9S2C1</accession>
<dbReference type="Gene3D" id="3.40.50.1820">
    <property type="entry name" value="alpha/beta hydrolase"/>
    <property type="match status" value="1"/>
</dbReference>
<reference evidence="3" key="1">
    <citation type="journal article" date="2019" name="Int. J. Syst. Evol. Microbiol.">
        <title>The Global Catalogue of Microorganisms (GCM) 10K type strain sequencing project: providing services to taxonomists for standard genome sequencing and annotation.</title>
        <authorList>
            <consortium name="The Broad Institute Genomics Platform"/>
            <consortium name="The Broad Institute Genome Sequencing Center for Infectious Disease"/>
            <person name="Wu L."/>
            <person name="Ma J."/>
        </authorList>
    </citation>
    <scope>NUCLEOTIDE SEQUENCE [LARGE SCALE GENOMIC DNA]</scope>
    <source>
        <strain evidence="3">ZS-22-S1</strain>
    </source>
</reference>
<dbReference type="RefSeq" id="WP_378057770.1">
    <property type="nucleotide sequence ID" value="NZ_JBHSIS010000009.1"/>
</dbReference>
<dbReference type="Pfam" id="PF12697">
    <property type="entry name" value="Abhydrolase_6"/>
    <property type="match status" value="1"/>
</dbReference>
<keyword evidence="2" id="KW-0378">Hydrolase</keyword>
<dbReference type="GO" id="GO:0016787">
    <property type="term" value="F:hydrolase activity"/>
    <property type="evidence" value="ECO:0007669"/>
    <property type="project" value="UniProtKB-KW"/>
</dbReference>
<evidence type="ECO:0000259" key="1">
    <source>
        <dbReference type="Pfam" id="PF12697"/>
    </source>
</evidence>
<dbReference type="Proteomes" id="UP001595859">
    <property type="component" value="Unassembled WGS sequence"/>
</dbReference>
<dbReference type="EMBL" id="JBHSIS010000009">
    <property type="protein sequence ID" value="MFC4855802.1"/>
    <property type="molecule type" value="Genomic_DNA"/>
</dbReference>
<organism evidence="2 3">
    <name type="scientific">Actinophytocola glycyrrhizae</name>
    <dbReference type="NCBI Taxonomy" id="2044873"/>
    <lineage>
        <taxon>Bacteria</taxon>
        <taxon>Bacillati</taxon>
        <taxon>Actinomycetota</taxon>
        <taxon>Actinomycetes</taxon>
        <taxon>Pseudonocardiales</taxon>
        <taxon>Pseudonocardiaceae</taxon>
    </lineage>
</organism>
<feature type="domain" description="AB hydrolase-1" evidence="1">
    <location>
        <begin position="70"/>
        <end position="249"/>
    </location>
</feature>
<gene>
    <name evidence="2" type="ORF">ACFPCV_20010</name>
</gene>
<evidence type="ECO:0000313" key="3">
    <source>
        <dbReference type="Proteomes" id="UP001595859"/>
    </source>
</evidence>
<evidence type="ECO:0000313" key="2">
    <source>
        <dbReference type="EMBL" id="MFC4855802.1"/>
    </source>
</evidence>
<protein>
    <submittedName>
        <fullName evidence="2">Lipase family alpha/beta hydrolase</fullName>
    </submittedName>
</protein>
<name>A0ABV9S2C1_9PSEU</name>